<comment type="similarity">
    <text evidence="1">Belongs to the LysR transcriptional regulatory family.</text>
</comment>
<name>A0ABV8D7U5_9BURK</name>
<keyword evidence="7" id="KW-1185">Reference proteome</keyword>
<dbReference type="InterPro" id="IPR000847">
    <property type="entry name" value="LysR_HTH_N"/>
</dbReference>
<dbReference type="SUPFAM" id="SSF46785">
    <property type="entry name" value="Winged helix' DNA-binding domain"/>
    <property type="match status" value="1"/>
</dbReference>
<reference evidence="7" key="1">
    <citation type="journal article" date="2019" name="Int. J. Syst. Evol. Microbiol.">
        <title>The Global Catalogue of Microorganisms (GCM) 10K type strain sequencing project: providing services to taxonomists for standard genome sequencing and annotation.</title>
        <authorList>
            <consortium name="The Broad Institute Genomics Platform"/>
            <consortium name="The Broad Institute Genome Sequencing Center for Infectious Disease"/>
            <person name="Wu L."/>
            <person name="Ma J."/>
        </authorList>
    </citation>
    <scope>NUCLEOTIDE SEQUENCE [LARGE SCALE GENOMIC DNA]</scope>
    <source>
        <strain evidence="7">CCUG 2113</strain>
    </source>
</reference>
<comment type="caution">
    <text evidence="6">The sequence shown here is derived from an EMBL/GenBank/DDBJ whole genome shotgun (WGS) entry which is preliminary data.</text>
</comment>
<evidence type="ECO:0000256" key="4">
    <source>
        <dbReference type="ARBA" id="ARBA00023163"/>
    </source>
</evidence>
<dbReference type="PANTHER" id="PTHR30346">
    <property type="entry name" value="TRANSCRIPTIONAL DUAL REGULATOR HCAR-RELATED"/>
    <property type="match status" value="1"/>
</dbReference>
<dbReference type="Gene3D" id="3.40.190.10">
    <property type="entry name" value="Periplasmic binding protein-like II"/>
    <property type="match status" value="2"/>
</dbReference>
<evidence type="ECO:0000313" key="7">
    <source>
        <dbReference type="Proteomes" id="UP001595693"/>
    </source>
</evidence>
<dbReference type="SUPFAM" id="SSF53850">
    <property type="entry name" value="Periplasmic binding protein-like II"/>
    <property type="match status" value="1"/>
</dbReference>
<feature type="domain" description="HTH lysR-type" evidence="5">
    <location>
        <begin position="2"/>
        <end position="59"/>
    </location>
</feature>
<protein>
    <submittedName>
        <fullName evidence="6">LysR family transcriptional regulator</fullName>
    </submittedName>
</protein>
<dbReference type="PANTHER" id="PTHR30346:SF0">
    <property type="entry name" value="HCA OPERON TRANSCRIPTIONAL ACTIVATOR HCAR"/>
    <property type="match status" value="1"/>
</dbReference>
<keyword evidence="3" id="KW-0238">DNA-binding</keyword>
<evidence type="ECO:0000259" key="5">
    <source>
        <dbReference type="PROSITE" id="PS50931"/>
    </source>
</evidence>
<dbReference type="RefSeq" id="WP_055395302.1">
    <property type="nucleotide sequence ID" value="NZ_JAMXAX010000049.1"/>
</dbReference>
<evidence type="ECO:0000256" key="3">
    <source>
        <dbReference type="ARBA" id="ARBA00023125"/>
    </source>
</evidence>
<evidence type="ECO:0000256" key="1">
    <source>
        <dbReference type="ARBA" id="ARBA00009437"/>
    </source>
</evidence>
<evidence type="ECO:0000313" key="6">
    <source>
        <dbReference type="EMBL" id="MFC3934252.1"/>
    </source>
</evidence>
<dbReference type="Pfam" id="PF03466">
    <property type="entry name" value="LysR_substrate"/>
    <property type="match status" value="1"/>
</dbReference>
<dbReference type="PRINTS" id="PR00039">
    <property type="entry name" value="HTHLYSR"/>
</dbReference>
<keyword evidence="4" id="KW-0804">Transcription</keyword>
<dbReference type="InterPro" id="IPR036390">
    <property type="entry name" value="WH_DNA-bd_sf"/>
</dbReference>
<sequence length="295" mass="33374">MIELRHLRYFIAVAEELNFRRAAERVHIDQTPLSRTIRDLEDRWGVTLFIRAPRRLELTPAGAKLLDHARSLLIRLERARRAVRAVDARYREPLRIGVDDSTVQPRLAECLSRWRQLVPDVSVELTEMHAAELLVALRNEEVDVGFSFGLQDDEAIAQQPAWHSPMVAIVSPEHELAERTAVSWTELLSFPLIACTAAFHPGLYQQVASILRQQGLFPVIAAEARTLSGYLTRVAVGQGVGVADADHMRTLQRSDVVVLPLAEPAHFTTYVLYKHQRFGLSQPVQRFLTHVSTLM</sequence>
<dbReference type="Pfam" id="PF00126">
    <property type="entry name" value="HTH_1"/>
    <property type="match status" value="1"/>
</dbReference>
<evidence type="ECO:0000256" key="2">
    <source>
        <dbReference type="ARBA" id="ARBA00023015"/>
    </source>
</evidence>
<dbReference type="InterPro" id="IPR005119">
    <property type="entry name" value="LysR_subst-bd"/>
</dbReference>
<dbReference type="Proteomes" id="UP001595693">
    <property type="component" value="Unassembled WGS sequence"/>
</dbReference>
<dbReference type="InterPro" id="IPR036388">
    <property type="entry name" value="WH-like_DNA-bd_sf"/>
</dbReference>
<dbReference type="EMBL" id="JBHSAJ010000015">
    <property type="protein sequence ID" value="MFC3934252.1"/>
    <property type="molecule type" value="Genomic_DNA"/>
</dbReference>
<organism evidence="6 7">
    <name type="scientific">Acidovorax facilis</name>
    <dbReference type="NCBI Taxonomy" id="12917"/>
    <lineage>
        <taxon>Bacteria</taxon>
        <taxon>Pseudomonadati</taxon>
        <taxon>Pseudomonadota</taxon>
        <taxon>Betaproteobacteria</taxon>
        <taxon>Burkholderiales</taxon>
        <taxon>Comamonadaceae</taxon>
        <taxon>Acidovorax</taxon>
    </lineage>
</organism>
<dbReference type="Gene3D" id="1.10.10.10">
    <property type="entry name" value="Winged helix-like DNA-binding domain superfamily/Winged helix DNA-binding domain"/>
    <property type="match status" value="1"/>
</dbReference>
<accession>A0ABV8D7U5</accession>
<dbReference type="PROSITE" id="PS50931">
    <property type="entry name" value="HTH_LYSR"/>
    <property type="match status" value="1"/>
</dbReference>
<proteinExistence type="inferred from homology"/>
<gene>
    <name evidence="6" type="ORF">ACFOW3_06405</name>
</gene>
<keyword evidence="2" id="KW-0805">Transcription regulation</keyword>
<dbReference type="CDD" id="cd08414">
    <property type="entry name" value="PBP2_LTTR_aromatics_like"/>
    <property type="match status" value="1"/>
</dbReference>